<evidence type="ECO:0000313" key="6">
    <source>
        <dbReference type="Proteomes" id="UP000722336"/>
    </source>
</evidence>
<dbReference type="Proteomes" id="UP000722336">
    <property type="component" value="Unassembled WGS sequence"/>
</dbReference>
<gene>
    <name evidence="5" type="ORF">KCG44_12655</name>
</gene>
<reference evidence="5 6" key="1">
    <citation type="submission" date="2021-04" db="EMBL/GenBank/DDBJ databases">
        <authorList>
            <person name="Pira H."/>
            <person name="Risdian C."/>
            <person name="Wink J."/>
        </authorList>
    </citation>
    <scope>NUCLEOTIDE SEQUENCE [LARGE SCALE GENOMIC DNA]</scope>
    <source>
        <strain evidence="5 6">WHA3</strain>
    </source>
</reference>
<accession>A0ABS6SGX0</accession>
<dbReference type="EMBL" id="JAGSPA010000004">
    <property type="protein sequence ID" value="MBV7257635.1"/>
    <property type="molecule type" value="Genomic_DNA"/>
</dbReference>
<evidence type="ECO:0000256" key="2">
    <source>
        <dbReference type="ARBA" id="ARBA00022723"/>
    </source>
</evidence>
<dbReference type="InterPro" id="IPR000760">
    <property type="entry name" value="Inositol_monophosphatase-like"/>
</dbReference>
<comment type="similarity">
    <text evidence="1">Belongs to the inositol monophosphatase superfamily.</text>
</comment>
<evidence type="ECO:0000256" key="4">
    <source>
        <dbReference type="ARBA" id="ARBA00022842"/>
    </source>
</evidence>
<protein>
    <submittedName>
        <fullName evidence="5">3'(2'),5'-bisphosphate nucleotidase CysQ</fullName>
    </submittedName>
</protein>
<dbReference type="Pfam" id="PF00459">
    <property type="entry name" value="Inositol_P"/>
    <property type="match status" value="1"/>
</dbReference>
<proteinExistence type="inferred from homology"/>
<dbReference type="RefSeq" id="WP_218446474.1">
    <property type="nucleotide sequence ID" value="NZ_JAGSPA010000004.1"/>
</dbReference>
<sequence>MSADDLALMTAAAREAGALALDLAKGGVEKWEKSPGNPVTEADVAIDGLLSRRLLSRRPDYGWLSEERADDLTRLNRDRAFLVDPIDGTRDYVRGRSGWCISIAVIDGGIPTVGLLYAPVPNLLYTARLGKGAYRNGERISVSGKAELSGARLPLDADTFRSKYWQGPPCAPVAKPNSIALRMARVAEGEADAMFDGRPSRELDIAAAALIVMEAGGIVTDSKGAAPSFNKPVARNLNLVASATQSLHEEVRAEMTAMIDRWRADRAAKRN</sequence>
<evidence type="ECO:0000313" key="5">
    <source>
        <dbReference type="EMBL" id="MBV7257635.1"/>
    </source>
</evidence>
<evidence type="ECO:0000256" key="3">
    <source>
        <dbReference type="ARBA" id="ARBA00022801"/>
    </source>
</evidence>
<keyword evidence="4" id="KW-0460">Magnesium</keyword>
<keyword evidence="3" id="KW-0378">Hydrolase</keyword>
<dbReference type="PROSITE" id="PS00629">
    <property type="entry name" value="IMP_1"/>
    <property type="match status" value="1"/>
</dbReference>
<keyword evidence="6" id="KW-1185">Reference proteome</keyword>
<dbReference type="PANTHER" id="PTHR20854:SF4">
    <property type="entry name" value="INOSITOL-1-MONOPHOSPHATASE-RELATED"/>
    <property type="match status" value="1"/>
</dbReference>
<dbReference type="CDD" id="cd01638">
    <property type="entry name" value="CysQ"/>
    <property type="match status" value="1"/>
</dbReference>
<keyword evidence="2" id="KW-0479">Metal-binding</keyword>
<comment type="caution">
    <text evidence="5">The sequence shown here is derived from an EMBL/GenBank/DDBJ whole genome shotgun (WGS) entry which is preliminary data.</text>
</comment>
<name>A0ABS6SGX0_9SPHN</name>
<dbReference type="PANTHER" id="PTHR20854">
    <property type="entry name" value="INOSITOL MONOPHOSPHATASE"/>
    <property type="match status" value="1"/>
</dbReference>
<organism evidence="5 6">
    <name type="scientific">Pacificimonas pallii</name>
    <dbReference type="NCBI Taxonomy" id="2827236"/>
    <lineage>
        <taxon>Bacteria</taxon>
        <taxon>Pseudomonadati</taxon>
        <taxon>Pseudomonadota</taxon>
        <taxon>Alphaproteobacteria</taxon>
        <taxon>Sphingomonadales</taxon>
        <taxon>Sphingosinicellaceae</taxon>
        <taxon>Pacificimonas</taxon>
    </lineage>
</organism>
<dbReference type="InterPro" id="IPR020583">
    <property type="entry name" value="Inositol_monoP_metal-BS"/>
</dbReference>
<evidence type="ECO:0000256" key="1">
    <source>
        <dbReference type="ARBA" id="ARBA00009759"/>
    </source>
</evidence>